<dbReference type="InterPro" id="IPR050065">
    <property type="entry name" value="GlmU-like"/>
</dbReference>
<comment type="caution">
    <text evidence="5">The sequence shown here is derived from an EMBL/GenBank/DDBJ whole genome shotgun (WGS) entry which is preliminary data.</text>
</comment>
<dbReference type="RefSeq" id="WP_377358403.1">
    <property type="nucleotide sequence ID" value="NZ_JBHTCM010000010.1"/>
</dbReference>
<organism evidence="5 6">
    <name type="scientific">Rhodocista pekingensis</name>
    <dbReference type="NCBI Taxonomy" id="201185"/>
    <lineage>
        <taxon>Bacteria</taxon>
        <taxon>Pseudomonadati</taxon>
        <taxon>Pseudomonadota</taxon>
        <taxon>Alphaproteobacteria</taxon>
        <taxon>Rhodospirillales</taxon>
        <taxon>Azospirillaceae</taxon>
        <taxon>Rhodocista</taxon>
    </lineage>
</organism>
<evidence type="ECO:0000259" key="4">
    <source>
        <dbReference type="Pfam" id="PF12804"/>
    </source>
</evidence>
<keyword evidence="2" id="KW-0548">Nucleotidyltransferase</keyword>
<keyword evidence="3" id="KW-0460">Magnesium</keyword>
<dbReference type="Gene3D" id="3.90.550.10">
    <property type="entry name" value="Spore Coat Polysaccharide Biosynthesis Protein SpsA, Chain A"/>
    <property type="match status" value="1"/>
</dbReference>
<evidence type="ECO:0000313" key="6">
    <source>
        <dbReference type="Proteomes" id="UP001596456"/>
    </source>
</evidence>
<keyword evidence="6" id="KW-1185">Reference proteome</keyword>
<sequence length="256" mass="27646">MKAIILSAGQGKRLMPLTADRPKCLIALSGRTLLEWQLRHLAQAGVDEAVVVTGFGADMVDQAIAAMPLSGIRVRTLHNPFYALADNLGSCWAARGEMEDGFLILNGDTLFPTAAAARLLAEGDAPITVTIDRKDGYDADDMKVRTAPDGRLLAIGKTLPAEIVNGESIGFLKFTREGGHRFRTEVERALRAPEGLKLWYLSVIDRIARATPEDAPPVVGTVGIEGLEWGEMDFPADVRRNEALTRGWLAAEGAGR</sequence>
<dbReference type="Pfam" id="PF12804">
    <property type="entry name" value="NTP_transf_3"/>
    <property type="match status" value="1"/>
</dbReference>
<evidence type="ECO:0000256" key="1">
    <source>
        <dbReference type="ARBA" id="ARBA00022679"/>
    </source>
</evidence>
<dbReference type="PANTHER" id="PTHR43584">
    <property type="entry name" value="NUCLEOTIDYL TRANSFERASE"/>
    <property type="match status" value="1"/>
</dbReference>
<evidence type="ECO:0000256" key="3">
    <source>
        <dbReference type="ARBA" id="ARBA00022842"/>
    </source>
</evidence>
<reference evidence="6" key="1">
    <citation type="journal article" date="2019" name="Int. J. Syst. Evol. Microbiol.">
        <title>The Global Catalogue of Microorganisms (GCM) 10K type strain sequencing project: providing services to taxonomists for standard genome sequencing and annotation.</title>
        <authorList>
            <consortium name="The Broad Institute Genomics Platform"/>
            <consortium name="The Broad Institute Genome Sequencing Center for Infectious Disease"/>
            <person name="Wu L."/>
            <person name="Ma J."/>
        </authorList>
    </citation>
    <scope>NUCLEOTIDE SEQUENCE [LARGE SCALE GENOMIC DNA]</scope>
    <source>
        <strain evidence="6">CGMCC 1.16275</strain>
    </source>
</reference>
<dbReference type="Proteomes" id="UP001596456">
    <property type="component" value="Unassembled WGS sequence"/>
</dbReference>
<evidence type="ECO:0000313" key="5">
    <source>
        <dbReference type="EMBL" id="MFC7333365.1"/>
    </source>
</evidence>
<dbReference type="EMBL" id="JBHTCM010000010">
    <property type="protein sequence ID" value="MFC7333365.1"/>
    <property type="molecule type" value="Genomic_DNA"/>
</dbReference>
<name>A0ABW2KVM0_9PROT</name>
<accession>A0ABW2KVM0</accession>
<protein>
    <submittedName>
        <fullName evidence="5">NTP transferase domain-containing protein</fullName>
    </submittedName>
</protein>
<proteinExistence type="predicted"/>
<dbReference type="SUPFAM" id="SSF53448">
    <property type="entry name" value="Nucleotide-diphospho-sugar transferases"/>
    <property type="match status" value="1"/>
</dbReference>
<dbReference type="InterPro" id="IPR029044">
    <property type="entry name" value="Nucleotide-diphossugar_trans"/>
</dbReference>
<gene>
    <name evidence="5" type="ORF">ACFQPS_09345</name>
</gene>
<dbReference type="GO" id="GO:0016740">
    <property type="term" value="F:transferase activity"/>
    <property type="evidence" value="ECO:0007669"/>
    <property type="project" value="UniProtKB-KW"/>
</dbReference>
<keyword evidence="1 5" id="KW-0808">Transferase</keyword>
<dbReference type="PANTHER" id="PTHR43584:SF8">
    <property type="entry name" value="N-ACETYLMURAMATE ALPHA-1-PHOSPHATE URIDYLYLTRANSFERASE"/>
    <property type="match status" value="1"/>
</dbReference>
<dbReference type="InterPro" id="IPR025877">
    <property type="entry name" value="MobA-like_NTP_Trfase"/>
</dbReference>
<dbReference type="CDD" id="cd02523">
    <property type="entry name" value="PC_cytidylyltransferase"/>
    <property type="match status" value="1"/>
</dbReference>
<feature type="domain" description="MobA-like NTP transferase" evidence="4">
    <location>
        <begin position="3"/>
        <end position="129"/>
    </location>
</feature>
<evidence type="ECO:0000256" key="2">
    <source>
        <dbReference type="ARBA" id="ARBA00022695"/>
    </source>
</evidence>